<evidence type="ECO:0000256" key="2">
    <source>
        <dbReference type="SAM" id="Phobius"/>
    </source>
</evidence>
<proteinExistence type="predicted"/>
<feature type="compositionally biased region" description="Polar residues" evidence="1">
    <location>
        <begin position="59"/>
        <end position="78"/>
    </location>
</feature>
<protein>
    <submittedName>
        <fullName evidence="4">Uncharacterized protein</fullName>
    </submittedName>
</protein>
<dbReference type="WBParaSite" id="PDA_v2.g16572.t1">
    <property type="protein sequence ID" value="PDA_v2.g16572.t1"/>
    <property type="gene ID" value="PDA_v2.g16572"/>
</dbReference>
<keyword evidence="2" id="KW-0472">Membrane</keyword>
<keyword evidence="2" id="KW-0812">Transmembrane</keyword>
<evidence type="ECO:0000313" key="3">
    <source>
        <dbReference type="Proteomes" id="UP000887578"/>
    </source>
</evidence>
<keyword evidence="3" id="KW-1185">Reference proteome</keyword>
<feature type="transmembrane region" description="Helical" evidence="2">
    <location>
        <begin position="94"/>
        <end position="114"/>
    </location>
</feature>
<evidence type="ECO:0000313" key="4">
    <source>
        <dbReference type="WBParaSite" id="PDA_v2.g16572.t1"/>
    </source>
</evidence>
<organism evidence="3 4">
    <name type="scientific">Panagrolaimus davidi</name>
    <dbReference type="NCBI Taxonomy" id="227884"/>
    <lineage>
        <taxon>Eukaryota</taxon>
        <taxon>Metazoa</taxon>
        <taxon>Ecdysozoa</taxon>
        <taxon>Nematoda</taxon>
        <taxon>Chromadorea</taxon>
        <taxon>Rhabditida</taxon>
        <taxon>Tylenchina</taxon>
        <taxon>Panagrolaimomorpha</taxon>
        <taxon>Panagrolaimoidea</taxon>
        <taxon>Panagrolaimidae</taxon>
        <taxon>Panagrolaimus</taxon>
    </lineage>
</organism>
<reference evidence="4" key="1">
    <citation type="submission" date="2022-11" db="UniProtKB">
        <authorList>
            <consortium name="WormBaseParasite"/>
        </authorList>
    </citation>
    <scope>IDENTIFICATION</scope>
</reference>
<accession>A0A914PL60</accession>
<dbReference type="AlphaFoldDB" id="A0A914PL60"/>
<sequence length="120" mass="13598">MANPSVSIDIETPSTVYTLPPPPKYSEIYQKSNPLPNFNNLPPLNPNSEQRQTRLIGPPQSNLARNPPTRHTTSNVHQSHYESEAITRHRRDIIVTRCCFSLPLLIIIIIYAIVRLVTDS</sequence>
<evidence type="ECO:0000256" key="1">
    <source>
        <dbReference type="SAM" id="MobiDB-lite"/>
    </source>
</evidence>
<feature type="region of interest" description="Disordered" evidence="1">
    <location>
        <begin position="31"/>
        <end position="83"/>
    </location>
</feature>
<keyword evidence="2" id="KW-1133">Transmembrane helix</keyword>
<feature type="compositionally biased region" description="Low complexity" evidence="1">
    <location>
        <begin position="33"/>
        <end position="42"/>
    </location>
</feature>
<dbReference type="Proteomes" id="UP000887578">
    <property type="component" value="Unplaced"/>
</dbReference>
<name>A0A914PL60_9BILA</name>